<gene>
    <name evidence="3" type="ORF">RDB_LOCUS58660</name>
</gene>
<dbReference type="SMART" id="SM00355">
    <property type="entry name" value="ZnF_C2H2"/>
    <property type="match status" value="1"/>
</dbReference>
<dbReference type="AlphaFoldDB" id="A0A8H3A3H4"/>
<accession>A0A8H3A3H4</accession>
<feature type="compositionally biased region" description="Polar residues" evidence="1">
    <location>
        <begin position="60"/>
        <end position="70"/>
    </location>
</feature>
<organism evidence="3 4">
    <name type="scientific">Rhizoctonia solani</name>
    <dbReference type="NCBI Taxonomy" id="456999"/>
    <lineage>
        <taxon>Eukaryota</taxon>
        <taxon>Fungi</taxon>
        <taxon>Dikarya</taxon>
        <taxon>Basidiomycota</taxon>
        <taxon>Agaricomycotina</taxon>
        <taxon>Agaricomycetes</taxon>
        <taxon>Cantharellales</taxon>
        <taxon>Ceratobasidiaceae</taxon>
        <taxon>Rhizoctonia</taxon>
    </lineage>
</organism>
<reference evidence="3" key="1">
    <citation type="submission" date="2021-01" db="EMBL/GenBank/DDBJ databases">
        <authorList>
            <person name="Kaushik A."/>
        </authorList>
    </citation>
    <scope>NUCLEOTIDE SEQUENCE</scope>
    <source>
        <strain evidence="3">AG1-1C</strain>
    </source>
</reference>
<comment type="caution">
    <text evidence="3">The sequence shown here is derived from an EMBL/GenBank/DDBJ whole genome shotgun (WGS) entry which is preliminary data.</text>
</comment>
<dbReference type="EMBL" id="CAJMWS010000305">
    <property type="protein sequence ID" value="CAE6403745.1"/>
    <property type="molecule type" value="Genomic_DNA"/>
</dbReference>
<evidence type="ECO:0000313" key="3">
    <source>
        <dbReference type="EMBL" id="CAE6403745.1"/>
    </source>
</evidence>
<dbReference type="Proteomes" id="UP000663846">
    <property type="component" value="Unassembled WGS sequence"/>
</dbReference>
<protein>
    <recommendedName>
        <fullName evidence="2">C2H2-type domain-containing protein</fullName>
    </recommendedName>
</protein>
<evidence type="ECO:0000256" key="1">
    <source>
        <dbReference type="SAM" id="MobiDB-lite"/>
    </source>
</evidence>
<proteinExistence type="predicted"/>
<dbReference type="InterPro" id="IPR013087">
    <property type="entry name" value="Znf_C2H2_type"/>
</dbReference>
<feature type="region of interest" description="Disordered" evidence="1">
    <location>
        <begin position="60"/>
        <end position="79"/>
    </location>
</feature>
<name>A0A8H3A3H4_9AGAM</name>
<evidence type="ECO:0000259" key="2">
    <source>
        <dbReference type="SMART" id="SM00355"/>
    </source>
</evidence>
<evidence type="ECO:0000313" key="4">
    <source>
        <dbReference type="Proteomes" id="UP000663846"/>
    </source>
</evidence>
<feature type="domain" description="C2H2-type" evidence="2">
    <location>
        <begin position="291"/>
        <end position="315"/>
    </location>
</feature>
<sequence>MITTANRLTKNMFQLVFGIIHSRVIRSIFWFCMEPEAKENQMEQRQFEASSENLKIQCKTSGRCNSSAPQSPIPDTPASKGYTIESNFVEGILGTTYYFVTPIHSDDPLNPGQTHSYYAVFGLSPKMRMVSRVDESSAIHFYHHDRSPASVIRFEIGDLSYRWEIQRNTLSEQVNPELSDLGFMSSKINLYTDLKEAQTFAQELRQAQSLQSLHSTGFSITDDTTIQSHRFTHSASYSPEVPPTLTETSTFDPLFQVDAGFFAPFPTREAIDAWVDHGVATNQAARDGNRVKCPEPGCDHSSRRPGALKIHLYTHYRIKPYR</sequence>